<dbReference type="Proteomes" id="UP000683360">
    <property type="component" value="Unassembled WGS sequence"/>
</dbReference>
<reference evidence="3" key="1">
    <citation type="submission" date="2021-03" db="EMBL/GenBank/DDBJ databases">
        <authorList>
            <person name="Bekaert M."/>
        </authorList>
    </citation>
    <scope>NUCLEOTIDE SEQUENCE</scope>
</reference>
<protein>
    <recommendedName>
        <fullName evidence="2">HMG domain-containing protein</fullName>
    </recommendedName>
</protein>
<feature type="domain" description="HMG" evidence="2">
    <location>
        <begin position="329"/>
        <end position="436"/>
    </location>
</feature>
<name>A0A8S3QWC1_MYTED</name>
<dbReference type="AlphaFoldDB" id="A0A8S3QWC1"/>
<comment type="caution">
    <text evidence="3">The sequence shown here is derived from an EMBL/GenBank/DDBJ whole genome shotgun (WGS) entry which is preliminary data.</text>
</comment>
<evidence type="ECO:0000313" key="4">
    <source>
        <dbReference type="Proteomes" id="UP000683360"/>
    </source>
</evidence>
<sequence length="730" mass="84468">MADIRKVKCVLNGGLEKVVADKSKGKRRLKRERKSEQASSCSYKQPKDSQHVIPEECTSEVYEKTENLPFDGEEIYTSLLKSMHAIVPVDNQYKAFLMQDYNMCKKMLKDQYVVIQRRVLIIEGIHRWMYCCSCNVAQERLLLSIPDNLTRNIEKDLEEKCIHVAPAKRIIEGFQMEISPEAAYVKGKQIENETDHTYDKQRANIEVFGLENNSSILCVRWQDANDTTYNIVRVEYSGLTPQLACQSCPHSSETCKHIKGILNTEETSDIPVNVKEVLNQEMKWRSRYVPQSISQLKIPFDCPSEEQKRNRHTQVPNTIEDFILKLVPPIDGSCDCGSGWGIASEEADMKLYTTNDVIQVKTYYRKCLNTGECQNVKEYDGCEDQLLNMGTYLVSHKVLRNYLKQYVTQGCTLSSFYKQWTWEQLESGNLNFSEEFQYNRLRYAWYSFLELLDLNYNNGFSCPECGDCPHTVVMDGVSLGLRKTFMPWKQYLKETTDNATFDGSSHNTRVFINNAETRKLLLKFVKEGLDEKEYCQLQKLITTYQPAMTDILNDFWESGFAKCPGIYCDLLSVLSSNYPVCGFLHDNNRIFQIFSDWGFFFQNDDSVLLEQEVPLFFKLLKNLEWKIPEFMHPIMKELVVRAQSPFIGKIHNISECESGFACGGLVFFPTMPTLCHRGNYSIDKKKPRMETKCTKKRSTHPTLTPGLFTVSCIHGKYILHTCYRLINLIR</sequence>
<accession>A0A8S3QWC1</accession>
<evidence type="ECO:0000259" key="2">
    <source>
        <dbReference type="Pfam" id="PF18717"/>
    </source>
</evidence>
<keyword evidence="4" id="KW-1185">Reference proteome</keyword>
<gene>
    <name evidence="3" type="ORF">MEDL_13850</name>
</gene>
<proteinExistence type="predicted"/>
<dbReference type="OrthoDB" id="6096238at2759"/>
<evidence type="ECO:0000256" key="1">
    <source>
        <dbReference type="SAM" id="MobiDB-lite"/>
    </source>
</evidence>
<feature type="region of interest" description="Disordered" evidence="1">
    <location>
        <begin position="22"/>
        <end position="50"/>
    </location>
</feature>
<dbReference type="InterPro" id="IPR040648">
    <property type="entry name" value="HMGXB3_CxC4"/>
</dbReference>
<evidence type="ECO:0000313" key="3">
    <source>
        <dbReference type="EMBL" id="CAG2199133.1"/>
    </source>
</evidence>
<organism evidence="3 4">
    <name type="scientific">Mytilus edulis</name>
    <name type="common">Blue mussel</name>
    <dbReference type="NCBI Taxonomy" id="6550"/>
    <lineage>
        <taxon>Eukaryota</taxon>
        <taxon>Metazoa</taxon>
        <taxon>Spiralia</taxon>
        <taxon>Lophotrochozoa</taxon>
        <taxon>Mollusca</taxon>
        <taxon>Bivalvia</taxon>
        <taxon>Autobranchia</taxon>
        <taxon>Pteriomorphia</taxon>
        <taxon>Mytilida</taxon>
        <taxon>Mytiloidea</taxon>
        <taxon>Mytilidae</taxon>
        <taxon>Mytilinae</taxon>
        <taxon>Mytilus</taxon>
    </lineage>
</organism>
<dbReference type="Pfam" id="PF18717">
    <property type="entry name" value="CxC4"/>
    <property type="match status" value="1"/>
</dbReference>
<dbReference type="EMBL" id="CAJPWZ010000712">
    <property type="protein sequence ID" value="CAG2199133.1"/>
    <property type="molecule type" value="Genomic_DNA"/>
</dbReference>